<comment type="PTM">
    <text evidence="8">Binds 2 heme c groups covalently per subunit.</text>
</comment>
<feature type="chain" id="PRO_5011592737" evidence="10">
    <location>
        <begin position="26"/>
        <end position="205"/>
    </location>
</feature>
<evidence type="ECO:0000256" key="1">
    <source>
        <dbReference type="ARBA" id="ARBA00004418"/>
    </source>
</evidence>
<dbReference type="STRING" id="1058.SAMN05421783_12148"/>
<feature type="binding site" description="axial binding residue" evidence="9">
    <location>
        <position position="79"/>
    </location>
    <ligand>
        <name>heme c</name>
        <dbReference type="ChEBI" id="CHEBI:61717"/>
        <label>1</label>
    </ligand>
    <ligandPart>
        <name>Fe</name>
        <dbReference type="ChEBI" id="CHEBI:18248"/>
    </ligandPart>
</feature>
<accession>A0A1H3AV68</accession>
<feature type="domain" description="Cytochrome c" evidence="11">
    <location>
        <begin position="23"/>
        <end position="102"/>
    </location>
</feature>
<name>A0A1H3AV68_THIRO</name>
<dbReference type="InterPro" id="IPR024167">
    <property type="entry name" value="Cytochrome_c4-like"/>
</dbReference>
<evidence type="ECO:0000256" key="9">
    <source>
        <dbReference type="PIRSR" id="PIRSR000005-2"/>
    </source>
</evidence>
<feature type="binding site" description="axial binding residue" evidence="9">
    <location>
        <position position="178"/>
    </location>
    <ligand>
        <name>heme c</name>
        <dbReference type="ChEBI" id="CHEBI:61717"/>
        <label>2</label>
    </ligand>
    <ligandPart>
        <name>Fe</name>
        <dbReference type="ChEBI" id="CHEBI:18248"/>
    </ligandPart>
</feature>
<dbReference type="PROSITE" id="PS51007">
    <property type="entry name" value="CYTC"/>
    <property type="match status" value="1"/>
</dbReference>
<keyword evidence="2" id="KW-0813">Transport</keyword>
<comment type="subcellular location">
    <subcellularLocation>
        <location evidence="1">Periplasm</location>
    </subcellularLocation>
</comment>
<dbReference type="PANTHER" id="PTHR33751:SF9">
    <property type="entry name" value="CYTOCHROME C4"/>
    <property type="match status" value="1"/>
</dbReference>
<keyword evidence="7 9" id="KW-0408">Iron</keyword>
<sequence length="205" mass="22302">MATISPRLALVAGALALGLSSGANADATASMLANTCAGCHGTLGQSAGPASPIIAGINRVVFVDMMQGYKSGDIYSTIMGRIAKGYTDEEFEKMAEFFNTQEFKPAQQDYDKALVDQGAKLHEKYCENCHAEGGIPLRDPETGEDAEDFYLLAGQWTPYLEFTMSDFREDRREIPKKMRSKLDDLLEKDGDAGLAAVFAFYASQQ</sequence>
<feature type="binding site" description="covalent" evidence="8">
    <location>
        <position position="129"/>
    </location>
    <ligand>
        <name>heme c</name>
        <dbReference type="ChEBI" id="CHEBI:61717"/>
        <label>2</label>
    </ligand>
</feature>
<keyword evidence="13" id="KW-1185">Reference proteome</keyword>
<reference evidence="13" key="1">
    <citation type="submission" date="2016-10" db="EMBL/GenBank/DDBJ databases">
        <authorList>
            <person name="Varghese N."/>
            <person name="Submissions S."/>
        </authorList>
    </citation>
    <scope>NUCLEOTIDE SEQUENCE [LARGE SCALE GENOMIC DNA]</scope>
    <source>
        <strain evidence="13">DSM 217</strain>
    </source>
</reference>
<gene>
    <name evidence="12" type="ORF">SAMN05421783_12148</name>
</gene>
<organism evidence="12 13">
    <name type="scientific">Thiocapsa roseopersicina</name>
    <dbReference type="NCBI Taxonomy" id="1058"/>
    <lineage>
        <taxon>Bacteria</taxon>
        <taxon>Pseudomonadati</taxon>
        <taxon>Pseudomonadota</taxon>
        <taxon>Gammaproteobacteria</taxon>
        <taxon>Chromatiales</taxon>
        <taxon>Chromatiaceae</taxon>
        <taxon>Thiocapsa</taxon>
    </lineage>
</organism>
<dbReference type="PIRSF" id="PIRSF000005">
    <property type="entry name" value="Cytochrome_c4"/>
    <property type="match status" value="1"/>
</dbReference>
<feature type="binding site" description="covalent" evidence="8">
    <location>
        <position position="126"/>
    </location>
    <ligand>
        <name>heme c</name>
        <dbReference type="ChEBI" id="CHEBI:61717"/>
        <label>2</label>
    </ligand>
</feature>
<evidence type="ECO:0000259" key="11">
    <source>
        <dbReference type="PROSITE" id="PS51007"/>
    </source>
</evidence>
<keyword evidence="10" id="KW-0732">Signal</keyword>
<evidence type="ECO:0000313" key="13">
    <source>
        <dbReference type="Proteomes" id="UP000198816"/>
    </source>
</evidence>
<protein>
    <submittedName>
        <fullName evidence="12">Sulfide dehydrogenase (Flavocytochrome c), cytochrome c subunit</fullName>
    </submittedName>
</protein>
<keyword evidence="3 8" id="KW-0349">Heme</keyword>
<keyword evidence="6" id="KW-0249">Electron transport</keyword>
<feature type="binding site" description="covalent" evidence="8">
    <location>
        <position position="39"/>
    </location>
    <ligand>
        <name>heme c</name>
        <dbReference type="ChEBI" id="CHEBI:61717"/>
        <label>1</label>
    </ligand>
</feature>
<dbReference type="EMBL" id="FNNZ01000021">
    <property type="protein sequence ID" value="SDX33271.1"/>
    <property type="molecule type" value="Genomic_DNA"/>
</dbReference>
<dbReference type="Gene3D" id="1.10.760.10">
    <property type="entry name" value="Cytochrome c-like domain"/>
    <property type="match status" value="2"/>
</dbReference>
<evidence type="ECO:0000256" key="10">
    <source>
        <dbReference type="SAM" id="SignalP"/>
    </source>
</evidence>
<dbReference type="GO" id="GO:0042597">
    <property type="term" value="C:periplasmic space"/>
    <property type="evidence" value="ECO:0007669"/>
    <property type="project" value="UniProtKB-SubCell"/>
</dbReference>
<evidence type="ECO:0000256" key="4">
    <source>
        <dbReference type="ARBA" id="ARBA00022723"/>
    </source>
</evidence>
<evidence type="ECO:0000256" key="3">
    <source>
        <dbReference type="ARBA" id="ARBA00022617"/>
    </source>
</evidence>
<feature type="signal peptide" evidence="10">
    <location>
        <begin position="1"/>
        <end position="25"/>
    </location>
</feature>
<dbReference type="InterPro" id="IPR009056">
    <property type="entry name" value="Cyt_c-like_dom"/>
</dbReference>
<proteinExistence type="predicted"/>
<feature type="binding site" description="axial binding residue" evidence="9">
    <location>
        <position position="40"/>
    </location>
    <ligand>
        <name>heme c</name>
        <dbReference type="ChEBI" id="CHEBI:61717"/>
        <label>1</label>
    </ligand>
    <ligandPart>
        <name>Fe</name>
        <dbReference type="ChEBI" id="CHEBI:18248"/>
    </ligandPart>
</feature>
<dbReference type="RefSeq" id="WP_093035856.1">
    <property type="nucleotide sequence ID" value="NZ_FNNZ01000021.1"/>
</dbReference>
<dbReference type="GO" id="GO:0009055">
    <property type="term" value="F:electron transfer activity"/>
    <property type="evidence" value="ECO:0007669"/>
    <property type="project" value="InterPro"/>
</dbReference>
<dbReference type="Proteomes" id="UP000198816">
    <property type="component" value="Unassembled WGS sequence"/>
</dbReference>
<feature type="binding site" description="axial binding residue" evidence="9">
    <location>
        <position position="130"/>
    </location>
    <ligand>
        <name>heme c</name>
        <dbReference type="ChEBI" id="CHEBI:61717"/>
        <label>2</label>
    </ligand>
    <ligandPart>
        <name>Fe</name>
        <dbReference type="ChEBI" id="CHEBI:18248"/>
    </ligandPart>
</feature>
<dbReference type="GO" id="GO:0020037">
    <property type="term" value="F:heme binding"/>
    <property type="evidence" value="ECO:0007669"/>
    <property type="project" value="InterPro"/>
</dbReference>
<dbReference type="InterPro" id="IPR036909">
    <property type="entry name" value="Cyt_c-like_dom_sf"/>
</dbReference>
<dbReference type="OrthoDB" id="188778at2"/>
<dbReference type="SUPFAM" id="SSF46626">
    <property type="entry name" value="Cytochrome c"/>
    <property type="match status" value="2"/>
</dbReference>
<evidence type="ECO:0000256" key="6">
    <source>
        <dbReference type="ARBA" id="ARBA00022982"/>
    </source>
</evidence>
<dbReference type="GO" id="GO:0005506">
    <property type="term" value="F:iron ion binding"/>
    <property type="evidence" value="ECO:0007669"/>
    <property type="project" value="InterPro"/>
</dbReference>
<keyword evidence="4 9" id="KW-0479">Metal-binding</keyword>
<evidence type="ECO:0000256" key="5">
    <source>
        <dbReference type="ARBA" id="ARBA00022764"/>
    </source>
</evidence>
<dbReference type="AlphaFoldDB" id="A0A1H3AV68"/>
<keyword evidence="5" id="KW-0574">Periplasm</keyword>
<evidence type="ECO:0000256" key="2">
    <source>
        <dbReference type="ARBA" id="ARBA00022448"/>
    </source>
</evidence>
<feature type="binding site" description="covalent" evidence="8">
    <location>
        <position position="36"/>
    </location>
    <ligand>
        <name>heme c</name>
        <dbReference type="ChEBI" id="CHEBI:61717"/>
        <label>1</label>
    </ligand>
</feature>
<evidence type="ECO:0000256" key="7">
    <source>
        <dbReference type="ARBA" id="ARBA00023004"/>
    </source>
</evidence>
<evidence type="ECO:0000313" key="12">
    <source>
        <dbReference type="EMBL" id="SDX33271.1"/>
    </source>
</evidence>
<dbReference type="PANTHER" id="PTHR33751">
    <property type="entry name" value="CBB3-TYPE CYTOCHROME C OXIDASE SUBUNIT FIXP"/>
    <property type="match status" value="1"/>
</dbReference>
<evidence type="ECO:0000256" key="8">
    <source>
        <dbReference type="PIRSR" id="PIRSR000005-1"/>
    </source>
</evidence>
<dbReference type="InterPro" id="IPR050597">
    <property type="entry name" value="Cytochrome_c_Oxidase_Subunit"/>
</dbReference>